<reference evidence="6 7" key="1">
    <citation type="submission" date="2022-07" db="EMBL/GenBank/DDBJ databases">
        <title>Genome-wide signatures of adaptation to extreme environments.</title>
        <authorList>
            <person name="Cho C.H."/>
            <person name="Yoon H.S."/>
        </authorList>
    </citation>
    <scope>NUCLEOTIDE SEQUENCE [LARGE SCALE GENOMIC DNA]</scope>
    <source>
        <strain evidence="6 7">DBV 063 E5</strain>
    </source>
</reference>
<dbReference type="GO" id="GO:0006508">
    <property type="term" value="P:proteolysis"/>
    <property type="evidence" value="ECO:0007669"/>
    <property type="project" value="UniProtKB-KW"/>
</dbReference>
<gene>
    <name evidence="6" type="ORF">CDCA_CDCA10G2854</name>
</gene>
<dbReference type="GO" id="GO:0004252">
    <property type="term" value="F:serine-type endopeptidase activity"/>
    <property type="evidence" value="ECO:0007669"/>
    <property type="project" value="InterPro"/>
</dbReference>
<dbReference type="Gene3D" id="2.40.10.120">
    <property type="match status" value="1"/>
</dbReference>
<dbReference type="SMART" id="SM00228">
    <property type="entry name" value="PDZ"/>
    <property type="match status" value="1"/>
</dbReference>
<keyword evidence="3" id="KW-0378">Hydrolase</keyword>
<feature type="transmembrane region" description="Helical" evidence="4">
    <location>
        <begin position="39"/>
        <end position="62"/>
    </location>
</feature>
<evidence type="ECO:0000313" key="7">
    <source>
        <dbReference type="Proteomes" id="UP001301350"/>
    </source>
</evidence>
<keyword evidence="4" id="KW-1133">Transmembrane helix</keyword>
<dbReference type="InterPro" id="IPR009003">
    <property type="entry name" value="Peptidase_S1_PA"/>
</dbReference>
<evidence type="ECO:0000256" key="1">
    <source>
        <dbReference type="ARBA" id="ARBA00010541"/>
    </source>
</evidence>
<name>A0AAV9IX16_CYACA</name>
<proteinExistence type="inferred from homology"/>
<evidence type="ECO:0000256" key="2">
    <source>
        <dbReference type="ARBA" id="ARBA00022670"/>
    </source>
</evidence>
<dbReference type="PRINTS" id="PR00834">
    <property type="entry name" value="PROTEASES2C"/>
</dbReference>
<dbReference type="SUPFAM" id="SSF50156">
    <property type="entry name" value="PDZ domain-like"/>
    <property type="match status" value="1"/>
</dbReference>
<comment type="caution">
    <text evidence="6">The sequence shown here is derived from an EMBL/GenBank/DDBJ whole genome shotgun (WGS) entry which is preliminary data.</text>
</comment>
<dbReference type="PANTHER" id="PTHR22939">
    <property type="entry name" value="SERINE PROTEASE FAMILY S1C HTRA-RELATED"/>
    <property type="match status" value="1"/>
</dbReference>
<dbReference type="EMBL" id="JANCYW010000010">
    <property type="protein sequence ID" value="KAK4536829.1"/>
    <property type="molecule type" value="Genomic_DNA"/>
</dbReference>
<accession>A0AAV9IX16</accession>
<organism evidence="6 7">
    <name type="scientific">Cyanidium caldarium</name>
    <name type="common">Red alga</name>
    <dbReference type="NCBI Taxonomy" id="2771"/>
    <lineage>
        <taxon>Eukaryota</taxon>
        <taxon>Rhodophyta</taxon>
        <taxon>Bangiophyceae</taxon>
        <taxon>Cyanidiales</taxon>
        <taxon>Cyanidiaceae</taxon>
        <taxon>Cyanidium</taxon>
    </lineage>
</organism>
<evidence type="ECO:0000313" key="6">
    <source>
        <dbReference type="EMBL" id="KAK4536829.1"/>
    </source>
</evidence>
<dbReference type="Pfam" id="PF13365">
    <property type="entry name" value="Trypsin_2"/>
    <property type="match status" value="1"/>
</dbReference>
<dbReference type="Gene3D" id="2.30.42.10">
    <property type="match status" value="1"/>
</dbReference>
<evidence type="ECO:0000256" key="3">
    <source>
        <dbReference type="ARBA" id="ARBA00022801"/>
    </source>
</evidence>
<dbReference type="InterPro" id="IPR041489">
    <property type="entry name" value="PDZ_6"/>
</dbReference>
<protein>
    <recommendedName>
        <fullName evidence="5">PDZ domain-containing protein</fullName>
    </recommendedName>
</protein>
<dbReference type="PROSITE" id="PS50106">
    <property type="entry name" value="PDZ"/>
    <property type="match status" value="1"/>
</dbReference>
<keyword evidence="7" id="KW-1185">Reference proteome</keyword>
<dbReference type="Proteomes" id="UP001301350">
    <property type="component" value="Unassembled WGS sequence"/>
</dbReference>
<dbReference type="InterPro" id="IPR001478">
    <property type="entry name" value="PDZ"/>
</dbReference>
<keyword evidence="2" id="KW-0645">Protease</keyword>
<keyword evidence="4" id="KW-0472">Membrane</keyword>
<evidence type="ECO:0000259" key="5">
    <source>
        <dbReference type="PROSITE" id="PS50106"/>
    </source>
</evidence>
<sequence>MQSLRRALWTARGVWSRRGLQQSAPHPFRRVPGAYRRSWARAAALTAAAAAVSGVAALSYWVDHANTPLFERYTWRARMEEAALSPDVAPEIHKGARRADAPLTRYTVADAVARVAPAVVNITVTLTTGDRWAFGPFFPQPSVAQSTGSGFIFDDREGLVLTNAHVVSEMRNTSQAAEMRVTLQDGRSFTGVVESVDALTDLAVVRIRDAGDSLPAAPLGTSATLRAGEWVIAVGSPLMLANTVTFGIVSAAHRESFELGLPMAAPKVAFIQTDAAINIGNSGGPLVNLDGEVIGINSLKALSSDGISFALPIDVAKEVVAQLRQHGRVVRPFLGLKLITLTPALAEELRRRSGGAFPPDVHQGVCVPQVLPGGPADRGGLRAGDVIVEFDGRPVRTTRDLLDLLGDNIQRPVPVVVLRGQAPTRLTLQVTPEQAKV</sequence>
<dbReference type="Pfam" id="PF17820">
    <property type="entry name" value="PDZ_6"/>
    <property type="match status" value="1"/>
</dbReference>
<dbReference type="AlphaFoldDB" id="A0AAV9IX16"/>
<feature type="domain" description="PDZ" evidence="5">
    <location>
        <begin position="318"/>
        <end position="396"/>
    </location>
</feature>
<dbReference type="SUPFAM" id="SSF50494">
    <property type="entry name" value="Trypsin-like serine proteases"/>
    <property type="match status" value="1"/>
</dbReference>
<comment type="similarity">
    <text evidence="1">Belongs to the peptidase S1C family.</text>
</comment>
<dbReference type="InterPro" id="IPR036034">
    <property type="entry name" value="PDZ_sf"/>
</dbReference>
<keyword evidence="4" id="KW-0812">Transmembrane</keyword>
<dbReference type="PANTHER" id="PTHR22939:SF125">
    <property type="entry name" value="PROTEASE DO-LIKE 14-RELATED"/>
    <property type="match status" value="1"/>
</dbReference>
<dbReference type="InterPro" id="IPR001940">
    <property type="entry name" value="Peptidase_S1C"/>
</dbReference>
<evidence type="ECO:0000256" key="4">
    <source>
        <dbReference type="SAM" id="Phobius"/>
    </source>
</evidence>